<dbReference type="InterPro" id="IPR012551">
    <property type="entry name" value="DUF1707_SHOCT-like"/>
</dbReference>
<reference evidence="3" key="1">
    <citation type="submission" date="2021-01" db="EMBL/GenBank/DDBJ databases">
        <title>Whole genome shotgun sequence of Actinoplanes nipponensis NBRC 14063.</title>
        <authorList>
            <person name="Komaki H."/>
            <person name="Tamura T."/>
        </authorList>
    </citation>
    <scope>NUCLEOTIDE SEQUENCE</scope>
    <source>
        <strain evidence="3">NBRC 14063</strain>
    </source>
</reference>
<proteinExistence type="predicted"/>
<evidence type="ECO:0000259" key="2">
    <source>
        <dbReference type="Pfam" id="PF08044"/>
    </source>
</evidence>
<protein>
    <recommendedName>
        <fullName evidence="2">DUF1707 domain-containing protein</fullName>
    </recommendedName>
</protein>
<gene>
    <name evidence="3" type="ORF">Ani05nite_03220</name>
</gene>
<name>A0A919MLW3_9ACTN</name>
<feature type="transmembrane region" description="Helical" evidence="1">
    <location>
        <begin position="90"/>
        <end position="107"/>
    </location>
</feature>
<accession>A0A919MLW3</accession>
<dbReference type="RefSeq" id="WP_239129090.1">
    <property type="nucleotide sequence ID" value="NZ_BOMQ01000008.1"/>
</dbReference>
<keyword evidence="1" id="KW-1133">Transmembrane helix</keyword>
<evidence type="ECO:0000313" key="4">
    <source>
        <dbReference type="Proteomes" id="UP000647172"/>
    </source>
</evidence>
<keyword evidence="4" id="KW-1185">Reference proteome</keyword>
<evidence type="ECO:0000256" key="1">
    <source>
        <dbReference type="SAM" id="Phobius"/>
    </source>
</evidence>
<dbReference type="Pfam" id="PF08044">
    <property type="entry name" value="DUF1707"/>
    <property type="match status" value="1"/>
</dbReference>
<comment type="caution">
    <text evidence="3">The sequence shown here is derived from an EMBL/GenBank/DDBJ whole genome shotgun (WGS) entry which is preliminary data.</text>
</comment>
<keyword evidence="1" id="KW-0472">Membrane</keyword>
<evidence type="ECO:0000313" key="3">
    <source>
        <dbReference type="EMBL" id="GIE46788.1"/>
    </source>
</evidence>
<feature type="domain" description="DUF1707" evidence="2">
    <location>
        <begin position="14"/>
        <end position="66"/>
    </location>
</feature>
<keyword evidence="1" id="KW-0812">Transmembrane</keyword>
<feature type="transmembrane region" description="Helical" evidence="1">
    <location>
        <begin position="113"/>
        <end position="130"/>
    </location>
</feature>
<dbReference type="EMBL" id="BOMQ01000008">
    <property type="protein sequence ID" value="GIE46788.1"/>
    <property type="molecule type" value="Genomic_DNA"/>
</dbReference>
<dbReference type="PANTHER" id="PTHR40763">
    <property type="entry name" value="MEMBRANE PROTEIN-RELATED"/>
    <property type="match status" value="1"/>
</dbReference>
<organism evidence="3 4">
    <name type="scientific">Actinoplanes nipponensis</name>
    <dbReference type="NCBI Taxonomy" id="135950"/>
    <lineage>
        <taxon>Bacteria</taxon>
        <taxon>Bacillati</taxon>
        <taxon>Actinomycetota</taxon>
        <taxon>Actinomycetes</taxon>
        <taxon>Micromonosporales</taxon>
        <taxon>Micromonosporaceae</taxon>
        <taxon>Actinoplanes</taxon>
    </lineage>
</organism>
<dbReference type="AlphaFoldDB" id="A0A919MLW3"/>
<sequence length="154" mass="17332">MYPSAITPSGPPRLRTSDAEREHVAAMLRAAMTEGRLTLEEGEERLTQVYAARFRDELAPLTADLPDQGRRALAETPQARAATRRDVRRHAGVVAVLAVVLTGLWALSGAPFFWPAIPLIFLVMGLVRHARYGRYRPEYSYRHHVAPWNAPTYR</sequence>
<dbReference type="Proteomes" id="UP000647172">
    <property type="component" value="Unassembled WGS sequence"/>
</dbReference>
<dbReference type="PANTHER" id="PTHR40763:SF4">
    <property type="entry name" value="DUF1707 DOMAIN-CONTAINING PROTEIN"/>
    <property type="match status" value="1"/>
</dbReference>